<organism evidence="1 2">
    <name type="scientific">Clytia hemisphaerica</name>
    <dbReference type="NCBI Taxonomy" id="252671"/>
    <lineage>
        <taxon>Eukaryota</taxon>
        <taxon>Metazoa</taxon>
        <taxon>Cnidaria</taxon>
        <taxon>Hydrozoa</taxon>
        <taxon>Hydroidolina</taxon>
        <taxon>Leptothecata</taxon>
        <taxon>Obeliida</taxon>
        <taxon>Clytiidae</taxon>
        <taxon>Clytia</taxon>
    </lineage>
</organism>
<evidence type="ECO:0000313" key="2">
    <source>
        <dbReference type="Proteomes" id="UP000594262"/>
    </source>
</evidence>
<dbReference type="AlphaFoldDB" id="A0A7M5V0U4"/>
<sequence length="144" mass="15619">MAEAVVTAAIGATVKEIIGAIKTKNPVRENVLQISSNYHEMFKVRVESPELLLIKLNRGGNLKVQLVRSDSALGTAHMEGVFNHLNSKGGKKFARSYRSDKGGFNTRLSADAQDVLVITLEAHHFCSALIGQGSTEMDISVSYC</sequence>
<keyword evidence="2" id="KW-1185">Reference proteome</keyword>
<proteinExistence type="predicted"/>
<dbReference type="OrthoDB" id="10502747at2759"/>
<protein>
    <submittedName>
        <fullName evidence="1">Uncharacterized protein</fullName>
    </submittedName>
</protein>
<dbReference type="Proteomes" id="UP000594262">
    <property type="component" value="Unplaced"/>
</dbReference>
<reference evidence="1" key="1">
    <citation type="submission" date="2021-01" db="UniProtKB">
        <authorList>
            <consortium name="EnsemblMetazoa"/>
        </authorList>
    </citation>
    <scope>IDENTIFICATION</scope>
</reference>
<accession>A0A7M5V0U4</accession>
<dbReference type="EnsemblMetazoa" id="CLYHEMT007449.2">
    <property type="protein sequence ID" value="CLYHEMP007449.2"/>
    <property type="gene ID" value="CLYHEMG007449"/>
</dbReference>
<name>A0A7M5V0U4_9CNID</name>
<evidence type="ECO:0000313" key="1">
    <source>
        <dbReference type="EnsemblMetazoa" id="CLYHEMP007449.1"/>
    </source>
</evidence>
<dbReference type="EnsemblMetazoa" id="CLYHEMT007449.1">
    <property type="protein sequence ID" value="CLYHEMP007449.1"/>
    <property type="gene ID" value="CLYHEMG007449"/>
</dbReference>